<dbReference type="PANTHER" id="PTHR35446:SF2">
    <property type="entry name" value="CARBOXYMUCONOLACTONE DECARBOXYLASE-LIKE DOMAIN-CONTAINING PROTEIN"/>
    <property type="match status" value="1"/>
</dbReference>
<keyword evidence="3" id="KW-1185">Reference proteome</keyword>
<keyword evidence="2" id="KW-0575">Peroxidase</keyword>
<name>A0A421B0Y1_9PSEU</name>
<accession>A0A421B0Y1</accession>
<dbReference type="RefSeq" id="WP_121392548.1">
    <property type="nucleotide sequence ID" value="NZ_RCDD01000003.1"/>
</dbReference>
<dbReference type="SUPFAM" id="SSF69118">
    <property type="entry name" value="AhpD-like"/>
    <property type="match status" value="1"/>
</dbReference>
<dbReference type="EMBL" id="RCDD01000003">
    <property type="protein sequence ID" value="RLK58069.1"/>
    <property type="molecule type" value="Genomic_DNA"/>
</dbReference>
<proteinExistence type="predicted"/>
<dbReference type="GO" id="GO:0051920">
    <property type="term" value="F:peroxiredoxin activity"/>
    <property type="evidence" value="ECO:0007669"/>
    <property type="project" value="InterPro"/>
</dbReference>
<dbReference type="InterPro" id="IPR004675">
    <property type="entry name" value="AhpD_core"/>
</dbReference>
<evidence type="ECO:0000313" key="2">
    <source>
        <dbReference type="EMBL" id="RLK58069.1"/>
    </source>
</evidence>
<comment type="caution">
    <text evidence="2">The sequence shown here is derived from an EMBL/GenBank/DDBJ whole genome shotgun (WGS) entry which is preliminary data.</text>
</comment>
<evidence type="ECO:0000313" key="3">
    <source>
        <dbReference type="Proteomes" id="UP000282454"/>
    </source>
</evidence>
<organism evidence="2 3">
    <name type="scientific">Actinokineospora cianjurensis</name>
    <dbReference type="NCBI Taxonomy" id="585224"/>
    <lineage>
        <taxon>Bacteria</taxon>
        <taxon>Bacillati</taxon>
        <taxon>Actinomycetota</taxon>
        <taxon>Actinomycetes</taxon>
        <taxon>Pseudonocardiales</taxon>
        <taxon>Pseudonocardiaceae</taxon>
        <taxon>Actinokineospora</taxon>
    </lineage>
</organism>
<evidence type="ECO:0000259" key="1">
    <source>
        <dbReference type="Pfam" id="PF02627"/>
    </source>
</evidence>
<gene>
    <name evidence="2" type="ORF">CLV68_4163</name>
</gene>
<reference evidence="2 3" key="1">
    <citation type="submission" date="2018-10" db="EMBL/GenBank/DDBJ databases">
        <title>Genomic Encyclopedia of Archaeal and Bacterial Type Strains, Phase II (KMG-II): from individual species to whole genera.</title>
        <authorList>
            <person name="Goeker M."/>
        </authorList>
    </citation>
    <scope>NUCLEOTIDE SEQUENCE [LARGE SCALE GENOMIC DNA]</scope>
    <source>
        <strain evidence="2 3">DSM 45657</strain>
    </source>
</reference>
<protein>
    <submittedName>
        <fullName evidence="2">Putative peroxidase-related enzyme</fullName>
    </submittedName>
</protein>
<dbReference type="InterPro" id="IPR029032">
    <property type="entry name" value="AhpD-like"/>
</dbReference>
<keyword evidence="2" id="KW-0560">Oxidoreductase</keyword>
<dbReference type="OrthoDB" id="9810664at2"/>
<dbReference type="NCBIfam" id="TIGR00778">
    <property type="entry name" value="ahpD_dom"/>
    <property type="match status" value="1"/>
</dbReference>
<dbReference type="NCBIfam" id="TIGR01926">
    <property type="entry name" value="peroxid_rel"/>
    <property type="match status" value="1"/>
</dbReference>
<dbReference type="Gene3D" id="1.20.1290.10">
    <property type="entry name" value="AhpD-like"/>
    <property type="match status" value="1"/>
</dbReference>
<dbReference type="PANTHER" id="PTHR35446">
    <property type="entry name" value="SI:CH211-175M2.5"/>
    <property type="match status" value="1"/>
</dbReference>
<feature type="domain" description="Carboxymuconolactone decarboxylase-like" evidence="1">
    <location>
        <begin position="44"/>
        <end position="102"/>
    </location>
</feature>
<dbReference type="Proteomes" id="UP000282454">
    <property type="component" value="Unassembled WGS sequence"/>
</dbReference>
<dbReference type="Pfam" id="PF02627">
    <property type="entry name" value="CMD"/>
    <property type="match status" value="1"/>
</dbReference>
<sequence length="184" mass="19879">MTERVPMVPETEATGRVAALYERVRAATGLPFVPDVFRLASSTPNLLEVVVGGYTNVFADSALSRDTKELVAAWTSRLNDCGYCTAAHSWFLQQFGGSAELADAITSSTRIEDLPVDERTAALLRLTEKVTTGVPDVDTEWTEAARGWSQEELLEAVFCAALFAFINRLVTTLGLAAPTPEPAP</sequence>
<dbReference type="InterPro" id="IPR003779">
    <property type="entry name" value="CMD-like"/>
</dbReference>
<dbReference type="AlphaFoldDB" id="A0A421B0Y1"/>
<dbReference type="InterPro" id="IPR010195">
    <property type="entry name" value="Uncharacterised_peroxidase-rel"/>
</dbReference>